<dbReference type="GO" id="GO:0017111">
    <property type="term" value="F:ribonucleoside triphosphate phosphatase activity"/>
    <property type="evidence" value="ECO:0007669"/>
    <property type="project" value="TreeGrafter"/>
</dbReference>
<accession>A0AAV5AF66</accession>
<dbReference type="PROSITE" id="PS01238">
    <property type="entry name" value="GDA1_CD39_NTPASE"/>
    <property type="match status" value="1"/>
</dbReference>
<gene>
    <name evidence="8" type="ORF">Clacol_006624</name>
</gene>
<protein>
    <submittedName>
        <fullName evidence="8">Uncharacterized protein</fullName>
    </submittedName>
</protein>
<evidence type="ECO:0000256" key="5">
    <source>
        <dbReference type="RuleBase" id="RU003833"/>
    </source>
</evidence>
<evidence type="ECO:0000313" key="9">
    <source>
        <dbReference type="Proteomes" id="UP001050691"/>
    </source>
</evidence>
<keyword evidence="7" id="KW-0472">Membrane</keyword>
<dbReference type="GO" id="GO:0045134">
    <property type="term" value="F:UDP phosphatase activity"/>
    <property type="evidence" value="ECO:0007669"/>
    <property type="project" value="TreeGrafter"/>
</dbReference>
<evidence type="ECO:0000313" key="8">
    <source>
        <dbReference type="EMBL" id="GJJ12382.1"/>
    </source>
</evidence>
<dbReference type="Proteomes" id="UP001050691">
    <property type="component" value="Unassembled WGS sequence"/>
</dbReference>
<keyword evidence="7" id="KW-1133">Transmembrane helix</keyword>
<keyword evidence="2 5" id="KW-0378">Hydrolase</keyword>
<dbReference type="GO" id="GO:0016020">
    <property type="term" value="C:membrane"/>
    <property type="evidence" value="ECO:0007669"/>
    <property type="project" value="TreeGrafter"/>
</dbReference>
<evidence type="ECO:0000256" key="1">
    <source>
        <dbReference type="ARBA" id="ARBA00009283"/>
    </source>
</evidence>
<sequence>MPSPSFDPWLNSRRFAITIDAGSSGSRLQIYSWLHPSANDLSLPKLSVIERGTKDPNASVIKIEPGISSFSKTPGEIAQHLAPLLQHARDHIPPSLHSETPLFLYATAGMRLLPQQERLALLDAACHFLRFHSNFRVTDDDSDEEKEETLFRRDISSSRAVTCKNHVRVITGEEEGLFGWIAVNYLLNGFTQDRSNSSSTYGFLDMGGASAQMAFQAEPPSLDLPLIPVNLNLLNGESIHCDVFVTTWLGYGTNQARERYVRRISGTRNEEETTIPDPCLPRGLTLPIVDPVSHKYDLEEEDDPFPNTLLYLRGTGSFDECQSFSAELLTNGDNISYPMLPFTPPLKTTPFVGVSEYWYTSEHVFGLGGVYDDAAFENAARKYCAMEWSEIGEVYLHGGEHSALPPDLGLDSDLNSNSKSHSNYNSGKIDIHRLEMQCFKAAWIMNVLHLGLGMPRVGEKVDIDIDEDVNVGTLPHLKPMFQSVDTIHDTAISWTLGKIVLQASREVGKSLRGADNSNQKEPIHDTMPSEPSPHPLSPIESHKTVPIAFSISLSPAVILFYTFTLIVLFLISYRFGIWYRVKVGMRRWWRKGVGQGKWKKYGDDVGVKVNLEEGIEEEEFSERTRGRLGNILRILSSVRGGVFGTRQTLTSANVRNSESHFLKNGFTNGHANTSVNGHTNKTSNSDPFDTFPLELTSNSNANPNSVKSTPLSARNVNRSASLPVPSVSTSGTSGRSTPQSFMFSTYSSSPTASASTTPFSYPNPPASASTALSTILTNPLVQSRSRNSSQVSLTSIGMTSGNASFQAQTRSRNSSQETIGNDTGKSELELLILLRSPAVIKKGYACLDSTLSPR</sequence>
<dbReference type="PANTHER" id="PTHR11782:SF121">
    <property type="entry name" value="NUCLEOSIDE-DIPHOSPHATASE MIG-23"/>
    <property type="match status" value="1"/>
</dbReference>
<dbReference type="Gene3D" id="3.30.420.40">
    <property type="match status" value="1"/>
</dbReference>
<dbReference type="PANTHER" id="PTHR11782">
    <property type="entry name" value="ADENOSINE/GUANOSINE DIPHOSPHATASE"/>
    <property type="match status" value="1"/>
</dbReference>
<dbReference type="GO" id="GO:0005794">
    <property type="term" value="C:Golgi apparatus"/>
    <property type="evidence" value="ECO:0007669"/>
    <property type="project" value="TreeGrafter"/>
</dbReference>
<evidence type="ECO:0000256" key="3">
    <source>
        <dbReference type="PIRSR" id="PIRSR600407-1"/>
    </source>
</evidence>
<feature type="compositionally biased region" description="Polar residues" evidence="6">
    <location>
        <begin position="665"/>
        <end position="687"/>
    </location>
</feature>
<keyword evidence="4" id="KW-0067">ATP-binding</keyword>
<reference evidence="8" key="1">
    <citation type="submission" date="2021-10" db="EMBL/GenBank/DDBJ databases">
        <title>De novo Genome Assembly of Clathrus columnatus (Basidiomycota, Fungi) Using Illumina and Nanopore Sequence Data.</title>
        <authorList>
            <person name="Ogiso-Tanaka E."/>
            <person name="Itagaki H."/>
            <person name="Hosoya T."/>
            <person name="Hosaka K."/>
        </authorList>
    </citation>
    <scope>NUCLEOTIDE SEQUENCE</scope>
    <source>
        <strain evidence="8">MO-923</strain>
    </source>
</reference>
<keyword evidence="7" id="KW-0812">Transmembrane</keyword>
<dbReference type="AlphaFoldDB" id="A0AAV5AF66"/>
<feature type="region of interest" description="Disordered" evidence="6">
    <location>
        <begin position="665"/>
        <end position="747"/>
    </location>
</feature>
<feature type="binding site" evidence="4">
    <location>
        <begin position="208"/>
        <end position="212"/>
    </location>
    <ligand>
        <name>ATP</name>
        <dbReference type="ChEBI" id="CHEBI:30616"/>
    </ligand>
</feature>
<comment type="similarity">
    <text evidence="1 5">Belongs to the GDA1/CD39 NTPase family.</text>
</comment>
<dbReference type="GO" id="GO:0004382">
    <property type="term" value="F:GDP phosphatase activity"/>
    <property type="evidence" value="ECO:0007669"/>
    <property type="project" value="TreeGrafter"/>
</dbReference>
<dbReference type="InterPro" id="IPR000407">
    <property type="entry name" value="GDA1_CD39_NTPase"/>
</dbReference>
<feature type="active site" description="Proton acceptor" evidence="3">
    <location>
        <position position="175"/>
    </location>
</feature>
<evidence type="ECO:0000256" key="2">
    <source>
        <dbReference type="ARBA" id="ARBA00022801"/>
    </source>
</evidence>
<dbReference type="Pfam" id="PF01150">
    <property type="entry name" value="GDA1_CD39"/>
    <property type="match status" value="3"/>
</dbReference>
<feature type="transmembrane region" description="Helical" evidence="7">
    <location>
        <begin position="558"/>
        <end position="581"/>
    </location>
</feature>
<name>A0AAV5AF66_9AGAM</name>
<dbReference type="GO" id="GO:0005524">
    <property type="term" value="F:ATP binding"/>
    <property type="evidence" value="ECO:0007669"/>
    <property type="project" value="UniProtKB-KW"/>
</dbReference>
<keyword evidence="9" id="KW-1185">Reference proteome</keyword>
<evidence type="ECO:0000256" key="6">
    <source>
        <dbReference type="SAM" id="MobiDB-lite"/>
    </source>
</evidence>
<organism evidence="8 9">
    <name type="scientific">Clathrus columnatus</name>
    <dbReference type="NCBI Taxonomy" id="1419009"/>
    <lineage>
        <taxon>Eukaryota</taxon>
        <taxon>Fungi</taxon>
        <taxon>Dikarya</taxon>
        <taxon>Basidiomycota</taxon>
        <taxon>Agaricomycotina</taxon>
        <taxon>Agaricomycetes</taxon>
        <taxon>Phallomycetidae</taxon>
        <taxon>Phallales</taxon>
        <taxon>Clathraceae</taxon>
        <taxon>Clathrus</taxon>
    </lineage>
</organism>
<proteinExistence type="inferred from homology"/>
<evidence type="ECO:0000256" key="4">
    <source>
        <dbReference type="PIRSR" id="PIRSR600407-2"/>
    </source>
</evidence>
<feature type="compositionally biased region" description="Low complexity" evidence="6">
    <location>
        <begin position="721"/>
        <end position="747"/>
    </location>
</feature>
<dbReference type="GO" id="GO:0046036">
    <property type="term" value="P:CTP metabolic process"/>
    <property type="evidence" value="ECO:0007669"/>
    <property type="project" value="TreeGrafter"/>
</dbReference>
<comment type="caution">
    <text evidence="8">The sequence shown here is derived from an EMBL/GenBank/DDBJ whole genome shotgun (WGS) entry which is preliminary data.</text>
</comment>
<dbReference type="GO" id="GO:0006256">
    <property type="term" value="P:UDP catabolic process"/>
    <property type="evidence" value="ECO:0007669"/>
    <property type="project" value="TreeGrafter"/>
</dbReference>
<dbReference type="EMBL" id="BPWL01000007">
    <property type="protein sequence ID" value="GJJ12382.1"/>
    <property type="molecule type" value="Genomic_DNA"/>
</dbReference>
<evidence type="ECO:0000256" key="7">
    <source>
        <dbReference type="SAM" id="Phobius"/>
    </source>
</evidence>
<feature type="compositionally biased region" description="Polar residues" evidence="6">
    <location>
        <begin position="695"/>
        <end position="720"/>
    </location>
</feature>
<dbReference type="Gene3D" id="3.30.420.150">
    <property type="entry name" value="Exopolyphosphatase. Domain 2"/>
    <property type="match status" value="1"/>
</dbReference>
<keyword evidence="4" id="KW-0547">Nucleotide-binding</keyword>
<feature type="region of interest" description="Disordered" evidence="6">
    <location>
        <begin position="510"/>
        <end position="537"/>
    </location>
</feature>